<organism evidence="1 2">
    <name type="scientific">Pleurodeles waltl</name>
    <name type="common">Iberian ribbed newt</name>
    <dbReference type="NCBI Taxonomy" id="8319"/>
    <lineage>
        <taxon>Eukaryota</taxon>
        <taxon>Metazoa</taxon>
        <taxon>Chordata</taxon>
        <taxon>Craniata</taxon>
        <taxon>Vertebrata</taxon>
        <taxon>Euteleostomi</taxon>
        <taxon>Amphibia</taxon>
        <taxon>Batrachia</taxon>
        <taxon>Caudata</taxon>
        <taxon>Salamandroidea</taxon>
        <taxon>Salamandridae</taxon>
        <taxon>Pleurodelinae</taxon>
        <taxon>Pleurodeles</taxon>
    </lineage>
</organism>
<comment type="caution">
    <text evidence="1">The sequence shown here is derived from an EMBL/GenBank/DDBJ whole genome shotgun (WGS) entry which is preliminary data.</text>
</comment>
<gene>
    <name evidence="1" type="ORF">NDU88_010040</name>
</gene>
<name>A0AAV7PTS0_PLEWA</name>
<reference evidence="1" key="1">
    <citation type="journal article" date="2022" name="bioRxiv">
        <title>Sequencing and chromosome-scale assembly of the giantPleurodeles waltlgenome.</title>
        <authorList>
            <person name="Brown T."/>
            <person name="Elewa A."/>
            <person name="Iarovenko S."/>
            <person name="Subramanian E."/>
            <person name="Araus A.J."/>
            <person name="Petzold A."/>
            <person name="Susuki M."/>
            <person name="Suzuki K.-i.T."/>
            <person name="Hayashi T."/>
            <person name="Toyoda A."/>
            <person name="Oliveira C."/>
            <person name="Osipova E."/>
            <person name="Leigh N.D."/>
            <person name="Simon A."/>
            <person name="Yun M.H."/>
        </authorList>
    </citation>
    <scope>NUCLEOTIDE SEQUENCE</scope>
    <source>
        <strain evidence="1">20211129_DDA</strain>
        <tissue evidence="1">Liver</tissue>
    </source>
</reference>
<dbReference type="EMBL" id="JANPWB010000011">
    <property type="protein sequence ID" value="KAJ1131706.1"/>
    <property type="molecule type" value="Genomic_DNA"/>
</dbReference>
<accession>A0AAV7PTS0</accession>
<keyword evidence="2" id="KW-1185">Reference proteome</keyword>
<evidence type="ECO:0000313" key="2">
    <source>
        <dbReference type="Proteomes" id="UP001066276"/>
    </source>
</evidence>
<dbReference type="Proteomes" id="UP001066276">
    <property type="component" value="Chromosome 7"/>
</dbReference>
<proteinExistence type="predicted"/>
<evidence type="ECO:0000313" key="1">
    <source>
        <dbReference type="EMBL" id="KAJ1131706.1"/>
    </source>
</evidence>
<dbReference type="AlphaFoldDB" id="A0AAV7PTS0"/>
<sequence length="67" mass="7350">MGTCRQGSSGDCISPSALRYWCSVDVGRPATAWGAKAVDCTYSQPEQSLQREATQRVRRVGLSAWKE</sequence>
<protein>
    <submittedName>
        <fullName evidence="1">Uncharacterized protein</fullName>
    </submittedName>
</protein>